<protein>
    <submittedName>
        <fullName evidence="3">Unannotated protein</fullName>
    </submittedName>
</protein>
<evidence type="ECO:0000313" key="2">
    <source>
        <dbReference type="EMBL" id="CAB4649885.1"/>
    </source>
</evidence>
<dbReference type="AlphaFoldDB" id="A0A6J6TXI7"/>
<sequence length="110" mass="12449">MQRTVGAGRPRRFCSQSCRQWDWVARQRASELALSEDELVMTRSQLDALRDQIYVLQCAINDVEHDLDPNIDPTSRDFKAALVWLLAAAKPLTEDQLTPSRTSPSGIPRP</sequence>
<dbReference type="EMBL" id="CAEZWH010000020">
    <property type="protein sequence ID" value="CAB4646041.1"/>
    <property type="molecule type" value="Genomic_DNA"/>
</dbReference>
<evidence type="ECO:0000313" key="1">
    <source>
        <dbReference type="EMBL" id="CAB4646041.1"/>
    </source>
</evidence>
<evidence type="ECO:0000313" key="3">
    <source>
        <dbReference type="EMBL" id="CAB4752322.1"/>
    </source>
</evidence>
<dbReference type="EMBL" id="CAEZZM010000001">
    <property type="protein sequence ID" value="CAB4752322.1"/>
    <property type="molecule type" value="Genomic_DNA"/>
</dbReference>
<proteinExistence type="predicted"/>
<dbReference type="EMBL" id="CAEZWB010000088">
    <property type="protein sequence ID" value="CAB4649885.1"/>
    <property type="molecule type" value="Genomic_DNA"/>
</dbReference>
<accession>A0A6J6TXI7</accession>
<organism evidence="3">
    <name type="scientific">freshwater metagenome</name>
    <dbReference type="NCBI Taxonomy" id="449393"/>
    <lineage>
        <taxon>unclassified sequences</taxon>
        <taxon>metagenomes</taxon>
        <taxon>ecological metagenomes</taxon>
    </lineage>
</organism>
<gene>
    <name evidence="2" type="ORF">UFOPK2166_00747</name>
    <name evidence="1" type="ORF">UFOPK2195_00209</name>
    <name evidence="3" type="ORF">UFOPK2872_00030</name>
</gene>
<name>A0A6J6TXI7_9ZZZZ</name>
<reference evidence="3" key="1">
    <citation type="submission" date="2020-05" db="EMBL/GenBank/DDBJ databases">
        <authorList>
            <person name="Chiriac C."/>
            <person name="Salcher M."/>
            <person name="Ghai R."/>
            <person name="Kavagutti S V."/>
        </authorList>
    </citation>
    <scope>NUCLEOTIDE SEQUENCE</scope>
</reference>